<protein>
    <submittedName>
        <fullName evidence="1">Virion protein</fullName>
    </submittedName>
</protein>
<evidence type="ECO:0000313" key="1">
    <source>
        <dbReference type="EMBL" id="DAF62617.1"/>
    </source>
</evidence>
<organism evidence="1">
    <name type="scientific">Siphoviridae sp. ctTfn5</name>
    <dbReference type="NCBI Taxonomy" id="2827878"/>
    <lineage>
        <taxon>Viruses</taxon>
        <taxon>Duplodnaviria</taxon>
        <taxon>Heunggongvirae</taxon>
        <taxon>Uroviricota</taxon>
        <taxon>Caudoviricetes</taxon>
    </lineage>
</organism>
<accession>A0A8S5TH94</accession>
<name>A0A8S5TH94_9CAUD</name>
<proteinExistence type="predicted"/>
<dbReference type="EMBL" id="BK032825">
    <property type="protein sequence ID" value="DAF62617.1"/>
    <property type="molecule type" value="Genomic_DNA"/>
</dbReference>
<sequence length="146" mass="16792">MQRLRDNNPLNIRRGGNKWLGEVDSLKGVHDADFCQFQSMEYGYRAAIKIIFTYQSKYGCETIRKIITRWAPPTENNTKAYISRVVEEVNKAQPNAGITADTELDLKFDRVTLLSLLCAMMEVENGVKAREEDYNAAKRAIRMVFH</sequence>
<reference evidence="1" key="1">
    <citation type="journal article" date="2021" name="Proc. Natl. Acad. Sci. U.S.A.">
        <title>A Catalog of Tens of Thousands of Viruses from Human Metagenomes Reveals Hidden Associations with Chronic Diseases.</title>
        <authorList>
            <person name="Tisza M.J."/>
            <person name="Buck C.B."/>
        </authorList>
    </citation>
    <scope>NUCLEOTIDE SEQUENCE</scope>
    <source>
        <strain evidence="1">CtTfn5</strain>
    </source>
</reference>